<gene>
    <name evidence="1" type="ORF">SDC9_25621</name>
</gene>
<organism evidence="1">
    <name type="scientific">bioreactor metagenome</name>
    <dbReference type="NCBI Taxonomy" id="1076179"/>
    <lineage>
        <taxon>unclassified sequences</taxon>
        <taxon>metagenomes</taxon>
        <taxon>ecological metagenomes</taxon>
    </lineage>
</organism>
<dbReference type="AlphaFoldDB" id="A0A644UL64"/>
<proteinExistence type="predicted"/>
<evidence type="ECO:0000313" key="1">
    <source>
        <dbReference type="EMBL" id="MPL79737.1"/>
    </source>
</evidence>
<sequence>MKKIFSLIVLLIISTNLFCQQDTTRVPFVAYWTMGDSYNFKVTKINQQWKEGELTKDKKEEYLASFTVIDSSANSYTIRWAFENYLNDSYDIPDEYKEIFSKYDILEILYTTNELGAFNEILNWEELGKTLSTMIDELVEVLGKDNKELYDILVKTMQPVKEIFSSKNGIENFVVGELQFFHFPLGIEIDAKEPFFYVDELPNMFGGNPIKANAKLYIDTVDFEEGFCVLNQEQSLDQNDVKIMLTDFLKKLEIGDKEFDTIFDKAVVKIDDYNVYEYYYYPGVPHRIETNRESIINIDKENGRRIDKTIIELLYEE</sequence>
<protein>
    <submittedName>
        <fullName evidence="1">Uncharacterized protein</fullName>
    </submittedName>
</protein>
<comment type="caution">
    <text evidence="1">The sequence shown here is derived from an EMBL/GenBank/DDBJ whole genome shotgun (WGS) entry which is preliminary data.</text>
</comment>
<reference evidence="1" key="1">
    <citation type="submission" date="2019-08" db="EMBL/GenBank/DDBJ databases">
        <authorList>
            <person name="Kucharzyk K."/>
            <person name="Murdoch R.W."/>
            <person name="Higgins S."/>
            <person name="Loffler F."/>
        </authorList>
    </citation>
    <scope>NUCLEOTIDE SEQUENCE</scope>
</reference>
<dbReference type="EMBL" id="VSSQ01000130">
    <property type="protein sequence ID" value="MPL79737.1"/>
    <property type="molecule type" value="Genomic_DNA"/>
</dbReference>
<accession>A0A644UL64</accession>
<name>A0A644UL64_9ZZZZ</name>